<proteinExistence type="predicted"/>
<feature type="compositionally biased region" description="Pro residues" evidence="1">
    <location>
        <begin position="116"/>
        <end position="126"/>
    </location>
</feature>
<comment type="caution">
    <text evidence="2">The sequence shown here is derived from an EMBL/GenBank/DDBJ whole genome shotgun (WGS) entry which is preliminary data.</text>
</comment>
<gene>
    <name evidence="2" type="ORF">HJG59_008819</name>
</gene>
<dbReference type="EMBL" id="JACASF010000014">
    <property type="protein sequence ID" value="KAF6433738.1"/>
    <property type="molecule type" value="Genomic_DNA"/>
</dbReference>
<dbReference type="InParanoid" id="A0A7J8EDY9"/>
<organism evidence="2 3">
    <name type="scientific">Molossus molossus</name>
    <name type="common">Pallas' mastiff bat</name>
    <name type="synonym">Vespertilio molossus</name>
    <dbReference type="NCBI Taxonomy" id="27622"/>
    <lineage>
        <taxon>Eukaryota</taxon>
        <taxon>Metazoa</taxon>
        <taxon>Chordata</taxon>
        <taxon>Craniata</taxon>
        <taxon>Vertebrata</taxon>
        <taxon>Euteleostomi</taxon>
        <taxon>Mammalia</taxon>
        <taxon>Eutheria</taxon>
        <taxon>Laurasiatheria</taxon>
        <taxon>Chiroptera</taxon>
        <taxon>Yangochiroptera</taxon>
        <taxon>Molossidae</taxon>
        <taxon>Molossus</taxon>
    </lineage>
</organism>
<protein>
    <submittedName>
        <fullName evidence="2">Uncharacterized protein</fullName>
    </submittedName>
</protein>
<evidence type="ECO:0000256" key="1">
    <source>
        <dbReference type="SAM" id="MobiDB-lite"/>
    </source>
</evidence>
<sequence length="126" mass="13336">MYGEESRLSPTMTGPSPSPVPATSSLPEKALERQASPNEPCASPVGPSQEPSTTQRAASRGCSQEDRYGYGRKSSRAKGQRTESQDEALNTGTLKGPATALRRSCEGHWSEQPTLLPAPPAPPTQS</sequence>
<feature type="region of interest" description="Disordered" evidence="1">
    <location>
        <begin position="1"/>
        <end position="126"/>
    </location>
</feature>
<dbReference type="AlphaFoldDB" id="A0A7J8EDY9"/>
<feature type="compositionally biased region" description="Polar residues" evidence="1">
    <location>
        <begin position="8"/>
        <end position="26"/>
    </location>
</feature>
<dbReference type="Proteomes" id="UP000550707">
    <property type="component" value="Unassembled WGS sequence"/>
</dbReference>
<name>A0A7J8EDY9_MOLMO</name>
<accession>A0A7J8EDY9</accession>
<evidence type="ECO:0000313" key="2">
    <source>
        <dbReference type="EMBL" id="KAF6433738.1"/>
    </source>
</evidence>
<evidence type="ECO:0000313" key="3">
    <source>
        <dbReference type="Proteomes" id="UP000550707"/>
    </source>
</evidence>
<reference evidence="2 3" key="1">
    <citation type="journal article" date="2020" name="Nature">
        <title>Six reference-quality genomes reveal evolution of bat adaptations.</title>
        <authorList>
            <person name="Jebb D."/>
            <person name="Huang Z."/>
            <person name="Pippel M."/>
            <person name="Hughes G.M."/>
            <person name="Lavrichenko K."/>
            <person name="Devanna P."/>
            <person name="Winkler S."/>
            <person name="Jermiin L.S."/>
            <person name="Skirmuntt E.C."/>
            <person name="Katzourakis A."/>
            <person name="Burkitt-Gray L."/>
            <person name="Ray D.A."/>
            <person name="Sullivan K.A.M."/>
            <person name="Roscito J.G."/>
            <person name="Kirilenko B.M."/>
            <person name="Davalos L.M."/>
            <person name="Corthals A.P."/>
            <person name="Power M.L."/>
            <person name="Jones G."/>
            <person name="Ransome R.D."/>
            <person name="Dechmann D.K.N."/>
            <person name="Locatelli A.G."/>
            <person name="Puechmaille S.J."/>
            <person name="Fedrigo O."/>
            <person name="Jarvis E.D."/>
            <person name="Hiller M."/>
            <person name="Vernes S.C."/>
            <person name="Myers E.W."/>
            <person name="Teeling E.C."/>
        </authorList>
    </citation>
    <scope>NUCLEOTIDE SEQUENCE [LARGE SCALE GENOMIC DNA]</scope>
    <source>
        <strain evidence="2">MMolMol1</strain>
        <tissue evidence="2">Muscle</tissue>
    </source>
</reference>
<keyword evidence="3" id="KW-1185">Reference proteome</keyword>